<evidence type="ECO:0000256" key="1">
    <source>
        <dbReference type="ARBA" id="ARBA00007447"/>
    </source>
</evidence>
<feature type="chain" id="PRO_5003890401" description="Peptidase A1 domain-containing protein" evidence="5">
    <location>
        <begin position="21"/>
        <end position="414"/>
    </location>
</feature>
<dbReference type="GeneID" id="18914324"/>
<dbReference type="PROSITE" id="PS00141">
    <property type="entry name" value="ASP_PROTEASE"/>
    <property type="match status" value="1"/>
</dbReference>
<evidence type="ECO:0000313" key="8">
    <source>
        <dbReference type="Proteomes" id="UP000008370"/>
    </source>
</evidence>
<dbReference type="Pfam" id="PF00026">
    <property type="entry name" value="Asp"/>
    <property type="match status" value="1"/>
</dbReference>
<dbReference type="Proteomes" id="UP000008370">
    <property type="component" value="Unassembled WGS sequence"/>
</dbReference>
<evidence type="ECO:0000256" key="2">
    <source>
        <dbReference type="ARBA" id="ARBA00022750"/>
    </source>
</evidence>
<dbReference type="RefSeq" id="XP_007391029.1">
    <property type="nucleotide sequence ID" value="XM_007390967.1"/>
</dbReference>
<dbReference type="InterPro" id="IPR034164">
    <property type="entry name" value="Pepsin-like_dom"/>
</dbReference>
<dbReference type="SUPFAM" id="SSF50630">
    <property type="entry name" value="Acid proteases"/>
    <property type="match status" value="1"/>
</dbReference>
<keyword evidence="2 4" id="KW-0064">Aspartyl protease</keyword>
<dbReference type="FunCoup" id="K5XEV9">
    <property type="interactions" value="60"/>
</dbReference>
<dbReference type="InterPro" id="IPR001969">
    <property type="entry name" value="Aspartic_peptidase_AS"/>
</dbReference>
<dbReference type="HOGENOM" id="CLU_038846_0_0_1"/>
<protein>
    <recommendedName>
        <fullName evidence="6">Peptidase A1 domain-containing protein</fullName>
    </recommendedName>
</protein>
<organism evidence="7 8">
    <name type="scientific">Phanerochaete carnosa (strain HHB-10118-sp)</name>
    <name type="common">White-rot fungus</name>
    <name type="synonym">Peniophora carnosa</name>
    <dbReference type="NCBI Taxonomy" id="650164"/>
    <lineage>
        <taxon>Eukaryota</taxon>
        <taxon>Fungi</taxon>
        <taxon>Dikarya</taxon>
        <taxon>Basidiomycota</taxon>
        <taxon>Agaricomycotina</taxon>
        <taxon>Agaricomycetes</taxon>
        <taxon>Polyporales</taxon>
        <taxon>Phanerochaetaceae</taxon>
        <taxon>Phanerochaete</taxon>
    </lineage>
</organism>
<feature type="active site" evidence="3">
    <location>
        <position position="286"/>
    </location>
</feature>
<dbReference type="GO" id="GO:0006508">
    <property type="term" value="P:proteolysis"/>
    <property type="evidence" value="ECO:0007669"/>
    <property type="project" value="UniProtKB-KW"/>
</dbReference>
<dbReference type="InterPro" id="IPR001461">
    <property type="entry name" value="Aspartic_peptidase_A1"/>
</dbReference>
<dbReference type="GO" id="GO:0004190">
    <property type="term" value="F:aspartic-type endopeptidase activity"/>
    <property type="evidence" value="ECO:0007669"/>
    <property type="project" value="UniProtKB-KW"/>
</dbReference>
<dbReference type="CDD" id="cd05471">
    <property type="entry name" value="pepsin_like"/>
    <property type="match status" value="1"/>
</dbReference>
<dbReference type="InterPro" id="IPR033121">
    <property type="entry name" value="PEPTIDASE_A1"/>
</dbReference>
<dbReference type="PANTHER" id="PTHR47966">
    <property type="entry name" value="BETA-SITE APP-CLEAVING ENZYME, ISOFORM A-RELATED"/>
    <property type="match status" value="1"/>
</dbReference>
<dbReference type="Gene3D" id="2.40.70.10">
    <property type="entry name" value="Acid Proteases"/>
    <property type="match status" value="2"/>
</dbReference>
<gene>
    <name evidence="7" type="ORF">PHACADRAFT_248326</name>
</gene>
<dbReference type="PANTHER" id="PTHR47966:SF51">
    <property type="entry name" value="BETA-SITE APP-CLEAVING ENZYME, ISOFORM A-RELATED"/>
    <property type="match status" value="1"/>
</dbReference>
<dbReference type="InterPro" id="IPR021109">
    <property type="entry name" value="Peptidase_aspartic_dom_sf"/>
</dbReference>
<sequence length="414" mass="43350">MRVRRFLLASSLGLLGTAYATPMTVRSAPVTLPVAKRVNTTGTLNLVAHDRARVAGLRARSTGGALQSDSIVGSAPSTNQAVDYVASIEIGNPPTTYSLLVDTASSNTWVGAMQPYVQTATSVQTRDSVHVTIGADESMSGIEFNDQVSIGNGDGLVIIGQSIGAATDTTGFDDSDGILGLGPTSLTIGTLSPDTTQSVPTVVDSLFQQAVIQQDLVAISFEPTNSVGNANGELTFGGTDSSKFIGSIDFTPITTTSPSSNFWGINQQIRYGTNTNILSETAGIIDTGTTLMQIATDAFQRYQTATGAVLDDNTGLLSLTLDQFSSLQSLSYVIGGVTFEFTANAQIWPRALNDAIGGDDQHVFLVVSDIGSNSGSGLDFINGMTWIERFYVVLDTGNQRVGIANTPFTQAGTN</sequence>
<keyword evidence="5" id="KW-0732">Signal</keyword>
<dbReference type="OrthoDB" id="660550at2759"/>
<accession>K5XEV9</accession>
<dbReference type="InParanoid" id="K5XEV9"/>
<dbReference type="KEGG" id="pco:PHACADRAFT_248326"/>
<feature type="active site" evidence="3">
    <location>
        <position position="102"/>
    </location>
</feature>
<proteinExistence type="inferred from homology"/>
<keyword evidence="8" id="KW-1185">Reference proteome</keyword>
<keyword evidence="4" id="KW-0645">Protease</keyword>
<feature type="signal peptide" evidence="5">
    <location>
        <begin position="1"/>
        <end position="20"/>
    </location>
</feature>
<evidence type="ECO:0000259" key="6">
    <source>
        <dbReference type="PROSITE" id="PS51767"/>
    </source>
</evidence>
<evidence type="ECO:0000256" key="3">
    <source>
        <dbReference type="PIRSR" id="PIRSR601461-1"/>
    </source>
</evidence>
<dbReference type="PROSITE" id="PS51767">
    <property type="entry name" value="PEPTIDASE_A1"/>
    <property type="match status" value="1"/>
</dbReference>
<dbReference type="EMBL" id="JH930468">
    <property type="protein sequence ID" value="EKM61622.1"/>
    <property type="molecule type" value="Genomic_DNA"/>
</dbReference>
<evidence type="ECO:0000256" key="4">
    <source>
        <dbReference type="RuleBase" id="RU000454"/>
    </source>
</evidence>
<evidence type="ECO:0000256" key="5">
    <source>
        <dbReference type="SAM" id="SignalP"/>
    </source>
</evidence>
<dbReference type="PRINTS" id="PR00792">
    <property type="entry name" value="PEPSIN"/>
</dbReference>
<evidence type="ECO:0000313" key="7">
    <source>
        <dbReference type="EMBL" id="EKM61622.1"/>
    </source>
</evidence>
<dbReference type="AlphaFoldDB" id="K5XEV9"/>
<keyword evidence="4" id="KW-0378">Hydrolase</keyword>
<reference evidence="7 8" key="1">
    <citation type="journal article" date="2012" name="BMC Genomics">
        <title>Comparative genomics of the white-rot fungi, Phanerochaete carnosa and P. chrysosporium, to elucidate the genetic basis of the distinct wood types they colonize.</title>
        <authorList>
            <person name="Suzuki H."/>
            <person name="MacDonald J."/>
            <person name="Syed K."/>
            <person name="Salamov A."/>
            <person name="Hori C."/>
            <person name="Aerts A."/>
            <person name="Henrissat B."/>
            <person name="Wiebenga A."/>
            <person name="vanKuyk P.A."/>
            <person name="Barry K."/>
            <person name="Lindquist E."/>
            <person name="LaButti K."/>
            <person name="Lapidus A."/>
            <person name="Lucas S."/>
            <person name="Coutinho P."/>
            <person name="Gong Y."/>
            <person name="Samejima M."/>
            <person name="Mahadevan R."/>
            <person name="Abou-Zaid M."/>
            <person name="de Vries R.P."/>
            <person name="Igarashi K."/>
            <person name="Yadav J.S."/>
            <person name="Grigoriev I.V."/>
            <person name="Master E.R."/>
        </authorList>
    </citation>
    <scope>NUCLEOTIDE SEQUENCE [LARGE SCALE GENOMIC DNA]</scope>
    <source>
        <strain evidence="7 8">HHB-10118-sp</strain>
    </source>
</reference>
<comment type="similarity">
    <text evidence="1 4">Belongs to the peptidase A1 family.</text>
</comment>
<feature type="domain" description="Peptidase A1" evidence="6">
    <location>
        <begin position="84"/>
        <end position="404"/>
    </location>
</feature>
<name>K5XEV9_PHACS</name>